<feature type="chain" id="PRO_5043696943" evidence="9">
    <location>
        <begin position="23"/>
        <end position="583"/>
    </location>
</feature>
<dbReference type="Proteomes" id="UP000735302">
    <property type="component" value="Unassembled WGS sequence"/>
</dbReference>
<feature type="transmembrane region" description="Helical" evidence="8">
    <location>
        <begin position="420"/>
        <end position="438"/>
    </location>
</feature>
<feature type="transmembrane region" description="Helical" evidence="8">
    <location>
        <begin position="38"/>
        <end position="60"/>
    </location>
</feature>
<feature type="transmembrane region" description="Helical" evidence="8">
    <location>
        <begin position="72"/>
        <end position="92"/>
    </location>
</feature>
<evidence type="ECO:0000256" key="1">
    <source>
        <dbReference type="ARBA" id="ARBA00004141"/>
    </source>
</evidence>
<feature type="compositionally biased region" description="Polar residues" evidence="7">
    <location>
        <begin position="454"/>
        <end position="465"/>
    </location>
</feature>
<feature type="compositionally biased region" description="Basic and acidic residues" evidence="7">
    <location>
        <begin position="466"/>
        <end position="475"/>
    </location>
</feature>
<comment type="caution">
    <text evidence="10">The sequence shown here is derived from an EMBL/GenBank/DDBJ whole genome shotgun (WGS) entry which is preliminary data.</text>
</comment>
<feature type="transmembrane region" description="Helical" evidence="8">
    <location>
        <begin position="350"/>
        <end position="368"/>
    </location>
</feature>
<evidence type="ECO:0000256" key="9">
    <source>
        <dbReference type="SAM" id="SignalP"/>
    </source>
</evidence>
<feature type="non-terminal residue" evidence="10">
    <location>
        <position position="1"/>
    </location>
</feature>
<feature type="transmembrane region" description="Helical" evidence="8">
    <location>
        <begin position="388"/>
        <end position="408"/>
    </location>
</feature>
<evidence type="ECO:0000256" key="2">
    <source>
        <dbReference type="ARBA" id="ARBA00022679"/>
    </source>
</evidence>
<keyword evidence="3 8" id="KW-0812">Transmembrane</keyword>
<dbReference type="PANTHER" id="PTHR13906">
    <property type="entry name" value="PORCUPINE"/>
    <property type="match status" value="1"/>
</dbReference>
<dbReference type="GO" id="GO:0016020">
    <property type="term" value="C:membrane"/>
    <property type="evidence" value="ECO:0007669"/>
    <property type="project" value="UniProtKB-SubCell"/>
</dbReference>
<keyword evidence="4 8" id="KW-1133">Transmembrane helix</keyword>
<keyword evidence="6 10" id="KW-0012">Acyltransferase</keyword>
<evidence type="ECO:0000313" key="10">
    <source>
        <dbReference type="EMBL" id="GFO35676.1"/>
    </source>
</evidence>
<keyword evidence="9" id="KW-0732">Signal</keyword>
<feature type="compositionally biased region" description="Polar residues" evidence="7">
    <location>
        <begin position="481"/>
        <end position="490"/>
    </location>
</feature>
<feature type="signal peptide" evidence="9">
    <location>
        <begin position="1"/>
        <end position="22"/>
    </location>
</feature>
<keyword evidence="2" id="KW-0808">Transferase</keyword>
<evidence type="ECO:0000256" key="5">
    <source>
        <dbReference type="ARBA" id="ARBA00023136"/>
    </source>
</evidence>
<comment type="subcellular location">
    <subcellularLocation>
        <location evidence="1">Membrane</location>
        <topology evidence="1">Multi-pass membrane protein</topology>
    </subcellularLocation>
</comment>
<dbReference type="InterPro" id="IPR049941">
    <property type="entry name" value="LPLAT_7/PORCN-like"/>
</dbReference>
<proteinExistence type="predicted"/>
<dbReference type="GO" id="GO:0030258">
    <property type="term" value="P:lipid modification"/>
    <property type="evidence" value="ECO:0007669"/>
    <property type="project" value="TreeGrafter"/>
</dbReference>
<keyword evidence="5 8" id="KW-0472">Membrane</keyword>
<feature type="region of interest" description="Disordered" evidence="7">
    <location>
        <begin position="444"/>
        <end position="583"/>
    </location>
</feature>
<evidence type="ECO:0000256" key="6">
    <source>
        <dbReference type="ARBA" id="ARBA00023315"/>
    </source>
</evidence>
<name>A0AAV4CUY9_9GAST</name>
<reference evidence="10 11" key="1">
    <citation type="journal article" date="2021" name="Elife">
        <title>Chloroplast acquisition without the gene transfer in kleptoplastic sea slugs, Plakobranchus ocellatus.</title>
        <authorList>
            <person name="Maeda T."/>
            <person name="Takahashi S."/>
            <person name="Yoshida T."/>
            <person name="Shimamura S."/>
            <person name="Takaki Y."/>
            <person name="Nagai Y."/>
            <person name="Toyoda A."/>
            <person name="Suzuki Y."/>
            <person name="Arimoto A."/>
            <person name="Ishii H."/>
            <person name="Satoh N."/>
            <person name="Nishiyama T."/>
            <person name="Hasebe M."/>
            <person name="Maruyama T."/>
            <person name="Minagawa J."/>
            <person name="Obokata J."/>
            <person name="Shigenobu S."/>
        </authorList>
    </citation>
    <scope>NUCLEOTIDE SEQUENCE [LARGE SCALE GENOMIC DNA]</scope>
</reference>
<feature type="transmembrane region" description="Helical" evidence="8">
    <location>
        <begin position="148"/>
        <end position="169"/>
    </location>
</feature>
<evidence type="ECO:0000256" key="4">
    <source>
        <dbReference type="ARBA" id="ARBA00022989"/>
    </source>
</evidence>
<organism evidence="10 11">
    <name type="scientific">Plakobranchus ocellatus</name>
    <dbReference type="NCBI Taxonomy" id="259542"/>
    <lineage>
        <taxon>Eukaryota</taxon>
        <taxon>Metazoa</taxon>
        <taxon>Spiralia</taxon>
        <taxon>Lophotrochozoa</taxon>
        <taxon>Mollusca</taxon>
        <taxon>Gastropoda</taxon>
        <taxon>Heterobranchia</taxon>
        <taxon>Euthyneura</taxon>
        <taxon>Panpulmonata</taxon>
        <taxon>Sacoglossa</taxon>
        <taxon>Placobranchoidea</taxon>
        <taxon>Plakobranchidae</taxon>
        <taxon>Plakobranchus</taxon>
    </lineage>
</organism>
<dbReference type="Pfam" id="PF03062">
    <property type="entry name" value="MBOAT"/>
    <property type="match status" value="1"/>
</dbReference>
<evidence type="ECO:0000256" key="8">
    <source>
        <dbReference type="SAM" id="Phobius"/>
    </source>
</evidence>
<feature type="compositionally biased region" description="Polar residues" evidence="7">
    <location>
        <begin position="528"/>
        <end position="542"/>
    </location>
</feature>
<evidence type="ECO:0000313" key="11">
    <source>
        <dbReference type="Proteomes" id="UP000735302"/>
    </source>
</evidence>
<dbReference type="InterPro" id="IPR004299">
    <property type="entry name" value="MBOAT_fam"/>
</dbReference>
<dbReference type="GO" id="GO:0016746">
    <property type="term" value="F:acyltransferase activity"/>
    <property type="evidence" value="ECO:0007669"/>
    <property type="project" value="UniProtKB-KW"/>
</dbReference>
<evidence type="ECO:0000256" key="7">
    <source>
        <dbReference type="SAM" id="MobiDB-lite"/>
    </source>
</evidence>
<gene>
    <name evidence="10" type="ORF">PoB_006218100</name>
</gene>
<dbReference type="PANTHER" id="PTHR13906:SF4">
    <property type="entry name" value="LYSOPHOSPHOLIPID ACYLTRANSFERASE 6"/>
    <property type="match status" value="1"/>
</dbReference>
<dbReference type="AlphaFoldDB" id="A0AAV4CUY9"/>
<sequence length="583" mass="65360">INFLACQLVALLFAIPFRSLLSVEKVGTKTRHYVETVLGVLLTIFCFGYQIWHLLVQSLVSYAVMAYGGRRFSHALVFAFSMIYLSVCHIYRQVYDYGGYTLDITGPLMIQTQKLTSLAFALHDGRYKDQSRLSADQKQHVVSKLPSMLQYLSFMFYFHGIMVGPLTFYNDYIAFIDGTNYIKPGGNAAASGSRKHPAEHLNRVVIKKLLVASACCTGMMILPGLFFPPEKLNTPEYYNMTFFERMMFLLGVMTLAKHKYYFAWILGDALNNAAGLGFSGYDAQGNPQFDLTDNVDVYGVEFSTSLKVNIDSWNKKTLVWLRRVVYDRAPFYNTLAVFACSAFWHGFYPAYYITFGSGAFMTIVTRQVRRKIRPYFQKSPSFSFFYDVLTFTFCRFANAYLAMPFLVLEFQACYYMYKSLYFYLHILTLIGFITLMFVPTPKQARRQSPPGGTLAQSSTERPASTTHERMTENKARGNGNGVSTDGSTVVQRLAHKAQDNETNGNMVGGSTVETGGQSRKEEGGLDNAGQNKSVNNSGSTLWQGEKEQSMLIGEVEGGGGETQAGAGPASQPKIQFDLHTKSE</sequence>
<accession>A0AAV4CUY9</accession>
<evidence type="ECO:0000256" key="3">
    <source>
        <dbReference type="ARBA" id="ARBA00022692"/>
    </source>
</evidence>
<feature type="transmembrane region" description="Helical" evidence="8">
    <location>
        <begin position="209"/>
        <end position="226"/>
    </location>
</feature>
<protein>
    <submittedName>
        <fullName evidence="10">Lysophospholipid acyltransferase 2</fullName>
    </submittedName>
</protein>
<keyword evidence="11" id="KW-1185">Reference proteome</keyword>
<dbReference type="EMBL" id="BLXT01007004">
    <property type="protein sequence ID" value="GFO35676.1"/>
    <property type="molecule type" value="Genomic_DNA"/>
</dbReference>